<evidence type="ECO:0000313" key="2">
    <source>
        <dbReference type="Proteomes" id="UP000606600"/>
    </source>
</evidence>
<gene>
    <name evidence="1" type="ORF">IDJ77_26345</name>
</gene>
<organism evidence="1 2">
    <name type="scientific">Mucilaginibacter pankratovii</name>
    <dbReference type="NCBI Taxonomy" id="2772110"/>
    <lineage>
        <taxon>Bacteria</taxon>
        <taxon>Pseudomonadati</taxon>
        <taxon>Bacteroidota</taxon>
        <taxon>Sphingobacteriia</taxon>
        <taxon>Sphingobacteriales</taxon>
        <taxon>Sphingobacteriaceae</taxon>
        <taxon>Mucilaginibacter</taxon>
    </lineage>
</organism>
<keyword evidence="2" id="KW-1185">Reference proteome</keyword>
<reference evidence="1 2" key="1">
    <citation type="submission" date="2020-09" db="EMBL/GenBank/DDBJ databases">
        <title>Novel species of Mucilaginibacter isolated from a glacier on the Tibetan Plateau.</title>
        <authorList>
            <person name="Liu Q."/>
            <person name="Xin Y.-H."/>
        </authorList>
    </citation>
    <scope>NUCLEOTIDE SEQUENCE [LARGE SCALE GENOMIC DNA]</scope>
    <source>
        <strain evidence="1 2">ZT4R22</strain>
    </source>
</reference>
<dbReference type="RefSeq" id="WP_191191994.1">
    <property type="nucleotide sequence ID" value="NZ_JACWMY010000019.1"/>
</dbReference>
<dbReference type="EMBL" id="JACWMY010000019">
    <property type="protein sequence ID" value="MBD1367360.1"/>
    <property type="molecule type" value="Genomic_DNA"/>
</dbReference>
<sequence>MNSHILNKYGVTFREDANGHKLPDGESVLCSYLYIWRALEDINEFISDVDKCLQGHASLVEDLSYSDSHFGIYGELSNESLELHDEHRTYLLYIPLADFKELLLSWKEFLSK</sequence>
<accession>A0ABR7WYH6</accession>
<comment type="caution">
    <text evidence="1">The sequence shown here is derived from an EMBL/GenBank/DDBJ whole genome shotgun (WGS) entry which is preliminary data.</text>
</comment>
<dbReference type="Proteomes" id="UP000606600">
    <property type="component" value="Unassembled WGS sequence"/>
</dbReference>
<protein>
    <submittedName>
        <fullName evidence="1">Uncharacterized protein</fullName>
    </submittedName>
</protein>
<proteinExistence type="predicted"/>
<evidence type="ECO:0000313" key="1">
    <source>
        <dbReference type="EMBL" id="MBD1367360.1"/>
    </source>
</evidence>
<name>A0ABR7WYH6_9SPHI</name>